<reference evidence="1 2" key="1">
    <citation type="submission" date="2018-08" db="EMBL/GenBank/DDBJ databases">
        <title>A genome reference for cultivated species of the human gut microbiota.</title>
        <authorList>
            <person name="Zou Y."/>
            <person name="Xue W."/>
            <person name="Luo G."/>
        </authorList>
    </citation>
    <scope>NUCLEOTIDE SEQUENCE [LARGE SCALE GENOMIC DNA]</scope>
    <source>
        <strain evidence="1 2">AM25-6</strain>
    </source>
</reference>
<dbReference type="EMBL" id="QUSM01000002">
    <property type="protein sequence ID" value="RGD75547.1"/>
    <property type="molecule type" value="Genomic_DNA"/>
</dbReference>
<gene>
    <name evidence="1" type="ORF">DW687_04270</name>
</gene>
<evidence type="ECO:0008006" key="3">
    <source>
        <dbReference type="Google" id="ProtNLM"/>
    </source>
</evidence>
<dbReference type="AlphaFoldDB" id="A0A3E3E1X4"/>
<organism evidence="1 2">
    <name type="scientific">Anaerofustis stercorihominis</name>
    <dbReference type="NCBI Taxonomy" id="214853"/>
    <lineage>
        <taxon>Bacteria</taxon>
        <taxon>Bacillati</taxon>
        <taxon>Bacillota</taxon>
        <taxon>Clostridia</taxon>
        <taxon>Eubacteriales</taxon>
        <taxon>Eubacteriaceae</taxon>
        <taxon>Anaerofustis</taxon>
    </lineage>
</organism>
<name>A0A3E3E1X4_9FIRM</name>
<dbReference type="InterPro" id="IPR029062">
    <property type="entry name" value="Class_I_gatase-like"/>
</dbReference>
<evidence type="ECO:0000313" key="1">
    <source>
        <dbReference type="EMBL" id="RGD75547.1"/>
    </source>
</evidence>
<evidence type="ECO:0000313" key="2">
    <source>
        <dbReference type="Proteomes" id="UP000261212"/>
    </source>
</evidence>
<sequence>MGKEINLAYLYPDILNLHGDRGNVLAFEKAAKDMGIELVTTRIDSISEKIDFDKFDIILLSPGELKVMDTIANAFDKQRDELEKYIKENKYLFVIGTTGAILAKDIIFENGNKKEGLGIFDMTAEERSSIYGDDLTFNADINGQEMEIISCQINSINMKFNTDITPFGRVTYGYGNDSEHKEGARRNNLIYTNALGPVFIKNPWMTQEIIIDIAYKKGIDVENKDLDFSLEIASKEIIKDFISKKEAVK</sequence>
<dbReference type="RefSeq" id="WP_117531790.1">
    <property type="nucleotide sequence ID" value="NZ_QUSM01000002.1"/>
</dbReference>
<proteinExistence type="predicted"/>
<comment type="caution">
    <text evidence="1">The sequence shown here is derived from an EMBL/GenBank/DDBJ whole genome shotgun (WGS) entry which is preliminary data.</text>
</comment>
<accession>A0A3E3E1X4</accession>
<protein>
    <recommendedName>
        <fullName evidence="3">CobB/CobQ-like glutamine amidotransferase domain-containing protein</fullName>
    </recommendedName>
</protein>
<dbReference type="Gene3D" id="3.40.50.880">
    <property type="match status" value="1"/>
</dbReference>
<dbReference type="Proteomes" id="UP000261212">
    <property type="component" value="Unassembled WGS sequence"/>
</dbReference>